<dbReference type="GO" id="GO:0009103">
    <property type="term" value="P:lipopolysaccharide biosynthetic process"/>
    <property type="evidence" value="ECO:0007669"/>
    <property type="project" value="TreeGrafter"/>
</dbReference>
<feature type="transmembrane region" description="Helical" evidence="2">
    <location>
        <begin position="100"/>
        <end position="121"/>
    </location>
</feature>
<protein>
    <submittedName>
        <fullName evidence="5">Peptidoglycan/LPS O-acetylase OafA/YrhL</fullName>
    </submittedName>
</protein>
<feature type="region of interest" description="Disordered" evidence="1">
    <location>
        <begin position="1"/>
        <end position="22"/>
    </location>
</feature>
<organism evidence="5 6">
    <name type="scientific">Nesterenkonia sandarakina</name>
    <dbReference type="NCBI Taxonomy" id="272918"/>
    <lineage>
        <taxon>Bacteria</taxon>
        <taxon>Bacillati</taxon>
        <taxon>Actinomycetota</taxon>
        <taxon>Actinomycetes</taxon>
        <taxon>Micrococcales</taxon>
        <taxon>Micrococcaceae</taxon>
        <taxon>Nesterenkonia</taxon>
    </lineage>
</organism>
<dbReference type="AlphaFoldDB" id="A0A2T0YSX7"/>
<proteinExistence type="predicted"/>
<feature type="transmembrane region" description="Helical" evidence="2">
    <location>
        <begin position="170"/>
        <end position="187"/>
    </location>
</feature>
<evidence type="ECO:0000256" key="2">
    <source>
        <dbReference type="SAM" id="Phobius"/>
    </source>
</evidence>
<dbReference type="Pfam" id="PF01757">
    <property type="entry name" value="Acyl_transf_3"/>
    <property type="match status" value="1"/>
</dbReference>
<feature type="domain" description="Acyltransferase 3" evidence="3">
    <location>
        <begin position="35"/>
        <end position="371"/>
    </location>
</feature>
<comment type="caution">
    <text evidence="5">The sequence shown here is derived from an EMBL/GenBank/DDBJ whole genome shotgun (WGS) entry which is preliminary data.</text>
</comment>
<name>A0A2T0YSX7_9MICC</name>
<feature type="transmembrane region" description="Helical" evidence="2">
    <location>
        <begin position="232"/>
        <end position="250"/>
    </location>
</feature>
<dbReference type="EMBL" id="PVTY01000001">
    <property type="protein sequence ID" value="PRZ18896.1"/>
    <property type="molecule type" value="Genomic_DNA"/>
</dbReference>
<dbReference type="GO" id="GO:0016020">
    <property type="term" value="C:membrane"/>
    <property type="evidence" value="ECO:0007669"/>
    <property type="project" value="TreeGrafter"/>
</dbReference>
<feature type="domain" description="SGNH" evidence="4">
    <location>
        <begin position="473"/>
        <end position="694"/>
    </location>
</feature>
<feature type="transmembrane region" description="Helical" evidence="2">
    <location>
        <begin position="62"/>
        <end position="79"/>
    </location>
</feature>
<dbReference type="InterPro" id="IPR043968">
    <property type="entry name" value="SGNH"/>
</dbReference>
<keyword evidence="6" id="KW-1185">Reference proteome</keyword>
<dbReference type="RefSeq" id="WP_106121715.1">
    <property type="nucleotide sequence ID" value="NZ_PVTY01000001.1"/>
</dbReference>
<keyword evidence="2" id="KW-0472">Membrane</keyword>
<evidence type="ECO:0000259" key="4">
    <source>
        <dbReference type="Pfam" id="PF19040"/>
    </source>
</evidence>
<feature type="transmembrane region" description="Helical" evidence="2">
    <location>
        <begin position="395"/>
        <end position="416"/>
    </location>
</feature>
<gene>
    <name evidence="5" type="ORF">BCL67_101204</name>
</gene>
<feature type="transmembrane region" description="Helical" evidence="2">
    <location>
        <begin position="357"/>
        <end position="375"/>
    </location>
</feature>
<keyword evidence="2" id="KW-1133">Transmembrane helix</keyword>
<feature type="transmembrane region" description="Helical" evidence="2">
    <location>
        <begin position="283"/>
        <end position="302"/>
    </location>
</feature>
<feature type="transmembrane region" description="Helical" evidence="2">
    <location>
        <begin position="199"/>
        <end position="217"/>
    </location>
</feature>
<dbReference type="Proteomes" id="UP000238217">
    <property type="component" value="Unassembled WGS sequence"/>
</dbReference>
<accession>A0A2T0YSX7</accession>
<dbReference type="OrthoDB" id="3404679at2"/>
<dbReference type="PANTHER" id="PTHR23028:SF53">
    <property type="entry name" value="ACYL_TRANSF_3 DOMAIN-CONTAINING PROTEIN"/>
    <property type="match status" value="1"/>
</dbReference>
<sequence>MPSTHPSAQALRRSQSGSTLRPAGWALPERRYRPELHGLRGLAIAGVVLFHLFGAGRVSGGIDIFLAVSGFLFTAMLLREAGTTGRIDLIRYLARLARRILAPAALVITVTTLAGLVLLPLTQHAQLLTEARASLLYFENFELIHSQLSYEAAGAGTSPFQHFWSLSVQGQFYFVWPVVALLAVWLARRTRFSPTVTMGSLIGLLMVASFTTAIVVQQQDQAEAYLLTQTRLWELGFGGLLALLGARLVLPARLRTLAGWMGLALVISCGFVLDGAALFPGPWALWPLAGMALILASASPGVSDRNPAQVGTAAGLLARAPFTRLGDIGYGLFLWHWPLLIFTLEFRDAPGLSLPDAWLVLAVSLLLGWLTFRFVEQPLARAGRSPERPARTAGLVTLSLAAGTMVIGGVASTTYVQMTTAPQEDGMAMAGVDRMLYPGADIIHADDSARDVEFYPELGGISRRVPEYARTDCHQPTGDQPGTGEVLVCEDAAQPEDPAKTIMLAGGSHAGHWHNAWIVLAEKHNWEVLVSTKGGCVFRANDPAEPSTCDEWNDQFPEVLAERESDLVVTPGTAIPQEDGDEEIHDGAPERWEEITDTGSDLLLMRGTPRTEENIPDCLADGGDELVCAPEFGKFADTDPLSQIELPENTYSLDLTEHFCPEEKCSAIIGNVLVYRDSHHLTNEYVETMVPHLERELQQALPDLFATQAS</sequence>
<evidence type="ECO:0000259" key="3">
    <source>
        <dbReference type="Pfam" id="PF01757"/>
    </source>
</evidence>
<feature type="transmembrane region" description="Helical" evidence="2">
    <location>
        <begin position="314"/>
        <end position="337"/>
    </location>
</feature>
<dbReference type="InterPro" id="IPR050879">
    <property type="entry name" value="Acyltransferase_3"/>
</dbReference>
<evidence type="ECO:0000313" key="6">
    <source>
        <dbReference type="Proteomes" id="UP000238217"/>
    </source>
</evidence>
<evidence type="ECO:0000313" key="5">
    <source>
        <dbReference type="EMBL" id="PRZ18896.1"/>
    </source>
</evidence>
<keyword evidence="2" id="KW-0812">Transmembrane</keyword>
<dbReference type="GO" id="GO:0016747">
    <property type="term" value="F:acyltransferase activity, transferring groups other than amino-acyl groups"/>
    <property type="evidence" value="ECO:0007669"/>
    <property type="project" value="InterPro"/>
</dbReference>
<reference evidence="5 6" key="1">
    <citation type="submission" date="2018-03" db="EMBL/GenBank/DDBJ databases">
        <title>Comparative analysis of microorganisms from saline springs in Andes Mountain Range, Colombia.</title>
        <authorList>
            <person name="Rubin E."/>
        </authorList>
    </citation>
    <scope>NUCLEOTIDE SEQUENCE [LARGE SCALE GENOMIC DNA]</scope>
    <source>
        <strain evidence="5 6">CG 35</strain>
    </source>
</reference>
<dbReference type="Pfam" id="PF19040">
    <property type="entry name" value="SGNH"/>
    <property type="match status" value="1"/>
</dbReference>
<feature type="compositionally biased region" description="Polar residues" evidence="1">
    <location>
        <begin position="1"/>
        <end position="19"/>
    </location>
</feature>
<dbReference type="InterPro" id="IPR002656">
    <property type="entry name" value="Acyl_transf_3_dom"/>
</dbReference>
<feature type="transmembrane region" description="Helical" evidence="2">
    <location>
        <begin position="257"/>
        <end position="277"/>
    </location>
</feature>
<evidence type="ECO:0000256" key="1">
    <source>
        <dbReference type="SAM" id="MobiDB-lite"/>
    </source>
</evidence>
<dbReference type="PANTHER" id="PTHR23028">
    <property type="entry name" value="ACETYLTRANSFERASE"/>
    <property type="match status" value="1"/>
</dbReference>
<feature type="transmembrane region" description="Helical" evidence="2">
    <location>
        <begin position="38"/>
        <end position="56"/>
    </location>
</feature>